<evidence type="ECO:0000313" key="4">
    <source>
        <dbReference type="EMBL" id="CAH7676894.1"/>
    </source>
</evidence>
<accession>A0AAV0B2J6</accession>
<gene>
    <name evidence="4" type="ORF">PPACK8108_LOCUS11999</name>
</gene>
<dbReference type="InterPro" id="IPR006598">
    <property type="entry name" value="CAP10"/>
</dbReference>
<proteinExistence type="predicted"/>
<dbReference type="PANTHER" id="PTHR12203:SF118">
    <property type="entry name" value="BETA-1,2-XYLOSYLTRANSFERASE 1"/>
    <property type="match status" value="1"/>
</dbReference>
<keyword evidence="2" id="KW-1133">Transmembrane helix</keyword>
<comment type="caution">
    <text evidence="4">The sequence shown here is derived from an EMBL/GenBank/DDBJ whole genome shotgun (WGS) entry which is preliminary data.</text>
</comment>
<sequence length="684" mass="79328">MSINFIIRRKVIIRTTITLSVSAILILSSVYINRSDDKQSLRPNLPSSTAFDLWNRLKAISSKTQPTDHSSSPLSSFRWSNWGKDEATRLEETIISKTNSLNNDQQQPDTSPQNTSSSTKPNSPLEFPDDRFNPNGLYYLNHQPNGGGDDHQPHSYRPHPIQSLIEHSETVWNQKLQRSSKTLEECVKEYQRRYHRQPPFGFERWWDFAETNKVILRDEYDQIYWDLKPFLALEPNDLNHRSSVMSNERPETFTLSVQDRKVRITGSEAKLARAKDLASLIEIFIDKLPIDDHSNLFNMTFTKHDQPAVQMTWSRKQKMNDMADLGEYYSPSDYIRPADPKLSNWANACSPKSSLYLNQTIRKDPSSRVPDYGSGKSFIFDHKRAMDVCEHPESLKLHGFTSSPGTDNSELVPLFTFAKTTTQSDILVTPLEQYSDTYIGDDPIWSQKTINKLLWRGSTTGVEFKKGYDWKESQRARLHFMSHLKDHSSLTSKQEDQMRLVKILGADLRETEEFEVKAEVLNQRFMDTSFSGGPVQCDPETCEIMKKVIKFESTMGLDESYKYKYLIDLDGNGWSGRFHRLMSTKSIVLKSTIFPEWYSDRVQPWVHYVPIKVDYSDLYDVMNFFVGDEKSKGNEGFAEKIAGEGKRWAAEHWRRVDMAAYMFRLVLEWRRVMLRGTSEKLDYS</sequence>
<dbReference type="InterPro" id="IPR051091">
    <property type="entry name" value="O-Glucosyltr/Glycosyltrsf_90"/>
</dbReference>
<reference evidence="4" key="1">
    <citation type="submission" date="2022-06" db="EMBL/GenBank/DDBJ databases">
        <authorList>
            <consortium name="SYNGENTA / RWTH Aachen University"/>
        </authorList>
    </citation>
    <scope>NUCLEOTIDE SEQUENCE</scope>
</reference>
<dbReference type="Proteomes" id="UP001153365">
    <property type="component" value="Unassembled WGS sequence"/>
</dbReference>
<feature type="transmembrane region" description="Helical" evidence="2">
    <location>
        <begin position="12"/>
        <end position="32"/>
    </location>
</feature>
<dbReference type="PANTHER" id="PTHR12203">
    <property type="entry name" value="KDEL LYS-ASP-GLU-LEU CONTAINING - RELATED"/>
    <property type="match status" value="1"/>
</dbReference>
<evidence type="ECO:0000256" key="1">
    <source>
        <dbReference type="SAM" id="MobiDB-lite"/>
    </source>
</evidence>
<feature type="region of interest" description="Disordered" evidence="1">
    <location>
        <begin position="98"/>
        <end position="158"/>
    </location>
</feature>
<dbReference type="AlphaFoldDB" id="A0AAV0B2J6"/>
<evidence type="ECO:0000313" key="5">
    <source>
        <dbReference type="Proteomes" id="UP001153365"/>
    </source>
</evidence>
<evidence type="ECO:0000259" key="3">
    <source>
        <dbReference type="SMART" id="SM00672"/>
    </source>
</evidence>
<keyword evidence="2" id="KW-0472">Membrane</keyword>
<feature type="compositionally biased region" description="Polar residues" evidence="1">
    <location>
        <begin position="98"/>
        <end position="122"/>
    </location>
</feature>
<protein>
    <submittedName>
        <fullName evidence="4">Family 90 glycosyltransferase</fullName>
    </submittedName>
</protein>
<keyword evidence="2" id="KW-0812">Transmembrane</keyword>
<feature type="domain" description="Glycosyl transferase CAP10" evidence="3">
    <location>
        <begin position="368"/>
        <end position="669"/>
    </location>
</feature>
<organism evidence="4 5">
    <name type="scientific">Phakopsora pachyrhizi</name>
    <name type="common">Asian soybean rust disease fungus</name>
    <dbReference type="NCBI Taxonomy" id="170000"/>
    <lineage>
        <taxon>Eukaryota</taxon>
        <taxon>Fungi</taxon>
        <taxon>Dikarya</taxon>
        <taxon>Basidiomycota</taxon>
        <taxon>Pucciniomycotina</taxon>
        <taxon>Pucciniomycetes</taxon>
        <taxon>Pucciniales</taxon>
        <taxon>Phakopsoraceae</taxon>
        <taxon>Phakopsora</taxon>
    </lineage>
</organism>
<keyword evidence="5" id="KW-1185">Reference proteome</keyword>
<dbReference type="EMBL" id="CALTRL010002838">
    <property type="protein sequence ID" value="CAH7676894.1"/>
    <property type="molecule type" value="Genomic_DNA"/>
</dbReference>
<evidence type="ECO:0000256" key="2">
    <source>
        <dbReference type="SAM" id="Phobius"/>
    </source>
</evidence>
<name>A0AAV0B2J6_PHAPC</name>
<dbReference type="SMART" id="SM00672">
    <property type="entry name" value="CAP10"/>
    <property type="match status" value="1"/>
</dbReference>
<dbReference type="Pfam" id="PF05686">
    <property type="entry name" value="Glyco_transf_90"/>
    <property type="match status" value="1"/>
</dbReference>